<dbReference type="InterPro" id="IPR011545">
    <property type="entry name" value="DEAD/DEAH_box_helicase_dom"/>
</dbReference>
<dbReference type="SMART" id="SM00487">
    <property type="entry name" value="DEXDc"/>
    <property type="match status" value="1"/>
</dbReference>
<dbReference type="Gene3D" id="3.40.50.300">
    <property type="entry name" value="P-loop containing nucleotide triphosphate hydrolases"/>
    <property type="match status" value="2"/>
</dbReference>
<dbReference type="InterPro" id="IPR011709">
    <property type="entry name" value="DEAD-box_helicase_OB_fold"/>
</dbReference>
<evidence type="ECO:0000256" key="5">
    <source>
        <dbReference type="ARBA" id="ARBA00022840"/>
    </source>
</evidence>
<comment type="caution">
    <text evidence="9">The sequence shown here is derived from an EMBL/GenBank/DDBJ whole genome shotgun (WGS) entry which is preliminary data.</text>
</comment>
<evidence type="ECO:0000256" key="2">
    <source>
        <dbReference type="ARBA" id="ARBA00022741"/>
    </source>
</evidence>
<dbReference type="EMBL" id="CAJNOC010004411">
    <property type="protein sequence ID" value="CAF1020682.1"/>
    <property type="molecule type" value="Genomic_DNA"/>
</dbReference>
<evidence type="ECO:0000256" key="1">
    <source>
        <dbReference type="ARBA" id="ARBA00012552"/>
    </source>
</evidence>
<accession>A0A814I7M0</accession>
<gene>
    <name evidence="9" type="ORF">OXX778_LOCUS17365</name>
</gene>
<dbReference type="Pfam" id="PF07717">
    <property type="entry name" value="OB_NTP_bind"/>
    <property type="match status" value="1"/>
</dbReference>
<dbReference type="GO" id="GO:0016787">
    <property type="term" value="F:hydrolase activity"/>
    <property type="evidence" value="ECO:0007669"/>
    <property type="project" value="UniProtKB-KW"/>
</dbReference>
<name>A0A814I7M0_9BILA</name>
<dbReference type="Proteomes" id="UP000663879">
    <property type="component" value="Unassembled WGS sequence"/>
</dbReference>
<dbReference type="SMART" id="SM00490">
    <property type="entry name" value="HELICc"/>
    <property type="match status" value="1"/>
</dbReference>
<dbReference type="PANTHER" id="PTHR18934">
    <property type="entry name" value="ATP-DEPENDENT RNA HELICASE"/>
    <property type="match status" value="1"/>
</dbReference>
<dbReference type="CDD" id="cd18791">
    <property type="entry name" value="SF2_C_RHA"/>
    <property type="match status" value="1"/>
</dbReference>
<dbReference type="InterPro" id="IPR014001">
    <property type="entry name" value="Helicase_ATP-bd"/>
</dbReference>
<dbReference type="Gene3D" id="1.20.120.1080">
    <property type="match status" value="1"/>
</dbReference>
<evidence type="ECO:0000313" key="10">
    <source>
        <dbReference type="Proteomes" id="UP000663879"/>
    </source>
</evidence>
<organism evidence="9 10">
    <name type="scientific">Brachionus calyciflorus</name>
    <dbReference type="NCBI Taxonomy" id="104777"/>
    <lineage>
        <taxon>Eukaryota</taxon>
        <taxon>Metazoa</taxon>
        <taxon>Spiralia</taxon>
        <taxon>Gnathifera</taxon>
        <taxon>Rotifera</taxon>
        <taxon>Eurotatoria</taxon>
        <taxon>Monogononta</taxon>
        <taxon>Pseudotrocha</taxon>
        <taxon>Ploima</taxon>
        <taxon>Brachionidae</taxon>
        <taxon>Brachionus</taxon>
    </lineage>
</organism>
<dbReference type="FunFam" id="3.40.50.300:FF:000750">
    <property type="entry name" value="Putative ATP-dependent RNA helicase DHX33"/>
    <property type="match status" value="1"/>
</dbReference>
<dbReference type="PROSITE" id="PS00690">
    <property type="entry name" value="DEAH_ATP_HELICASE"/>
    <property type="match status" value="1"/>
</dbReference>
<dbReference type="InterPro" id="IPR001650">
    <property type="entry name" value="Helicase_C-like"/>
</dbReference>
<dbReference type="GO" id="GO:0005730">
    <property type="term" value="C:nucleolus"/>
    <property type="evidence" value="ECO:0007669"/>
    <property type="project" value="TreeGrafter"/>
</dbReference>
<dbReference type="AlphaFoldDB" id="A0A814I7M0"/>
<dbReference type="Pfam" id="PF21010">
    <property type="entry name" value="HA2_C"/>
    <property type="match status" value="1"/>
</dbReference>
<sequence length="673" mass="76184">MNLDKVRKSLPIYRIRNRLLEEIQKNPTLILLGETGSGKTTQIPQYIHESRPKLKGLIACTQPRRVAAITVAQRVAQETNTELGKTVGYNVRFEDCTSAETKIKYMTDGMLLREAISDPLLSRYSVIILDEVHERTIHTDVLLGIVKSAQQKRQNSFKLKVILMSATMDVDEFSNYFNKAPVLYLEGRQFKVDVFHSVQEQTDYIFSAIATVFQIHKTVPPNEDILVFMTGQEEIDSTVKTISELNKSNSKLAPMLVLPLYAALPSGKQLKVFEKAPNGFRKVIISTNIAETSITIKGIKYVIDTGMIKGKLYTPQNNLEMLKVHKISKSQAWQRTGRAGRESSGICYRLYTESEFEKMSLNTIPEILRSNLLSVALQLIALGITDLVNFDFISKPSTEALNSALNDLELLGAVKKNFQNENIVEENVNKKRIISYNYELTDIGRKMAYFPLDPKLSRCILTADKLGCVEEVLKIVSILSVDNVFHAQTNTSNKRDQAEAVRQKFVSADGDHITLLNVYKAFLANKSSASEWCSENFLDLKNLKLAVEINKQLKEICNRNSIKLSSSTNDSVKIRMALISGFFMNAAEYQKENEYKTITSRQIVQIHPSSVLFNSKPACVLFNELVKTNKTYMRDVSVISSSWLLETNPCYFKSKLKNLADNLNTYDLNNRIR</sequence>
<dbReference type="Pfam" id="PF00270">
    <property type="entry name" value="DEAD"/>
    <property type="match status" value="1"/>
</dbReference>
<dbReference type="Pfam" id="PF00271">
    <property type="entry name" value="Helicase_C"/>
    <property type="match status" value="1"/>
</dbReference>
<feature type="domain" description="Helicase ATP-binding" evidence="7">
    <location>
        <begin position="20"/>
        <end position="186"/>
    </location>
</feature>
<dbReference type="InterPro" id="IPR007502">
    <property type="entry name" value="Helicase-assoc_dom"/>
</dbReference>
<evidence type="ECO:0000313" key="9">
    <source>
        <dbReference type="EMBL" id="CAF1020682.1"/>
    </source>
</evidence>
<dbReference type="SMART" id="SM00847">
    <property type="entry name" value="HA2"/>
    <property type="match status" value="1"/>
</dbReference>
<protein>
    <recommendedName>
        <fullName evidence="1">RNA helicase</fullName>
        <ecNumber evidence="1">3.6.4.13</ecNumber>
    </recommendedName>
</protein>
<dbReference type="FunFam" id="3.40.50.300:FF:000145">
    <property type="entry name" value="probable ATP-dependent RNA helicase DHX40"/>
    <property type="match status" value="1"/>
</dbReference>
<dbReference type="GO" id="GO:0003724">
    <property type="term" value="F:RNA helicase activity"/>
    <property type="evidence" value="ECO:0007669"/>
    <property type="project" value="UniProtKB-EC"/>
</dbReference>
<comment type="catalytic activity">
    <reaction evidence="6">
        <text>ATP + H2O = ADP + phosphate + H(+)</text>
        <dbReference type="Rhea" id="RHEA:13065"/>
        <dbReference type="ChEBI" id="CHEBI:15377"/>
        <dbReference type="ChEBI" id="CHEBI:15378"/>
        <dbReference type="ChEBI" id="CHEBI:30616"/>
        <dbReference type="ChEBI" id="CHEBI:43474"/>
        <dbReference type="ChEBI" id="CHEBI:456216"/>
        <dbReference type="EC" id="3.6.4.13"/>
    </reaction>
</comment>
<evidence type="ECO:0000256" key="3">
    <source>
        <dbReference type="ARBA" id="ARBA00022801"/>
    </source>
</evidence>
<dbReference type="EC" id="3.6.4.13" evidence="1"/>
<keyword evidence="3" id="KW-0378">Hydrolase</keyword>
<feature type="domain" description="Helicase C-terminal" evidence="8">
    <location>
        <begin position="211"/>
        <end position="383"/>
    </location>
</feature>
<keyword evidence="10" id="KW-1185">Reference proteome</keyword>
<dbReference type="InterPro" id="IPR002464">
    <property type="entry name" value="DNA/RNA_helicase_DEAH_CS"/>
</dbReference>
<dbReference type="InterPro" id="IPR027417">
    <property type="entry name" value="P-loop_NTPase"/>
</dbReference>
<reference evidence="9" key="1">
    <citation type="submission" date="2021-02" db="EMBL/GenBank/DDBJ databases">
        <authorList>
            <person name="Nowell W R."/>
        </authorList>
    </citation>
    <scope>NUCLEOTIDE SEQUENCE</scope>
    <source>
        <strain evidence="9">Ploen Becks lab</strain>
    </source>
</reference>
<evidence type="ECO:0000256" key="6">
    <source>
        <dbReference type="ARBA" id="ARBA00047984"/>
    </source>
</evidence>
<dbReference type="PROSITE" id="PS51194">
    <property type="entry name" value="HELICASE_CTER"/>
    <property type="match status" value="1"/>
</dbReference>
<proteinExistence type="predicted"/>
<keyword evidence="5" id="KW-0067">ATP-binding</keyword>
<dbReference type="SUPFAM" id="SSF52540">
    <property type="entry name" value="P-loop containing nucleoside triphosphate hydrolases"/>
    <property type="match status" value="1"/>
</dbReference>
<keyword evidence="2" id="KW-0547">Nucleotide-binding</keyword>
<dbReference type="GO" id="GO:0003725">
    <property type="term" value="F:double-stranded RNA binding"/>
    <property type="evidence" value="ECO:0007669"/>
    <property type="project" value="TreeGrafter"/>
</dbReference>
<dbReference type="PROSITE" id="PS51192">
    <property type="entry name" value="HELICASE_ATP_BIND_1"/>
    <property type="match status" value="1"/>
</dbReference>
<dbReference type="OrthoDB" id="10253254at2759"/>
<dbReference type="PANTHER" id="PTHR18934:SF118">
    <property type="entry name" value="ATP-DEPENDENT RNA HELICASE DHX33"/>
    <property type="match status" value="1"/>
</dbReference>
<dbReference type="CDD" id="cd17978">
    <property type="entry name" value="DEXHc_DHX33"/>
    <property type="match status" value="1"/>
</dbReference>
<dbReference type="GO" id="GO:0005524">
    <property type="term" value="F:ATP binding"/>
    <property type="evidence" value="ECO:0007669"/>
    <property type="project" value="UniProtKB-KW"/>
</dbReference>
<keyword evidence="4" id="KW-0347">Helicase</keyword>
<dbReference type="GO" id="GO:0045943">
    <property type="term" value="P:positive regulation of transcription by RNA polymerase I"/>
    <property type="evidence" value="ECO:0007669"/>
    <property type="project" value="TreeGrafter"/>
</dbReference>
<evidence type="ECO:0000259" key="8">
    <source>
        <dbReference type="PROSITE" id="PS51194"/>
    </source>
</evidence>
<evidence type="ECO:0000256" key="4">
    <source>
        <dbReference type="ARBA" id="ARBA00022806"/>
    </source>
</evidence>
<evidence type="ECO:0000259" key="7">
    <source>
        <dbReference type="PROSITE" id="PS51192"/>
    </source>
</evidence>